<protein>
    <submittedName>
        <fullName evidence="2">Uncharacterized protein</fullName>
    </submittedName>
</protein>
<accession>A0ABV3YGH3</accession>
<dbReference type="EMBL" id="JBFTEZ010000002">
    <property type="protein sequence ID" value="MEX6464060.1"/>
    <property type="molecule type" value="Genomic_DNA"/>
</dbReference>
<reference evidence="3" key="1">
    <citation type="submission" date="2024-07" db="EMBL/GenBank/DDBJ databases">
        <title>Pseudomonas strain that inhibits Aeromonas fish pathogens.</title>
        <authorList>
            <person name="Wildschutte H."/>
        </authorList>
    </citation>
    <scope>NUCLEOTIDE SEQUENCE [LARGE SCALE GENOMIC DNA]</scope>
    <source>
        <strain evidence="3">n60</strain>
    </source>
</reference>
<name>A0ABV3YGH3_9ACTN</name>
<keyword evidence="3" id="KW-1185">Reference proteome</keyword>
<organism evidence="2 3">
    <name type="scientific">Dietzia cinnamea</name>
    <dbReference type="NCBI Taxonomy" id="321318"/>
    <lineage>
        <taxon>Bacteria</taxon>
        <taxon>Bacillati</taxon>
        <taxon>Actinomycetota</taxon>
        <taxon>Actinomycetes</taxon>
        <taxon>Mycobacteriales</taxon>
        <taxon>Dietziaceae</taxon>
        <taxon>Dietzia</taxon>
    </lineage>
</organism>
<gene>
    <name evidence="2" type="ORF">AB6N35_06780</name>
</gene>
<sequence length="332" mass="36686">MNYGITGRAADANFIVESILSGAAPWLQLSSEITLEYAFFGGNSPFANWVGNDPSRWELFPTSESLFLTNDLGNRIRTWVREFARCAHAYCCDLPAVGDSTFVDTALEGLSLADLIRNELPYYYVEATFFDSVPQTVIDRVDAEVPDRSGYRKLDGRTDVIDRRAMPFQPFGSSQMPPELSTLSAAIKANVERYGGHVVDSAGDIWDKLDAWQLQYTENFVGLPIERGEPPRWQPGFDRLGWMAEGLALQREADTVVEGTHLACGATAYLAISKGEWDAMFVAYLDNHAGEPSETASSALNARIEKTSSSHTNLRTGVLQPLREGEPDEPEA</sequence>
<evidence type="ECO:0000313" key="3">
    <source>
        <dbReference type="Proteomes" id="UP001560293"/>
    </source>
</evidence>
<comment type="caution">
    <text evidence="2">The sequence shown here is derived from an EMBL/GenBank/DDBJ whole genome shotgun (WGS) entry which is preliminary data.</text>
</comment>
<proteinExistence type="predicted"/>
<feature type="region of interest" description="Disordered" evidence="1">
    <location>
        <begin position="304"/>
        <end position="332"/>
    </location>
</feature>
<dbReference type="Proteomes" id="UP001560293">
    <property type="component" value="Unassembled WGS sequence"/>
</dbReference>
<evidence type="ECO:0000256" key="1">
    <source>
        <dbReference type="SAM" id="MobiDB-lite"/>
    </source>
</evidence>
<evidence type="ECO:0000313" key="2">
    <source>
        <dbReference type="EMBL" id="MEX6464060.1"/>
    </source>
</evidence>
<dbReference type="RefSeq" id="WP_156482589.1">
    <property type="nucleotide sequence ID" value="NZ_JALXMA010000041.1"/>
</dbReference>